<gene>
    <name evidence="1" type="ORF">PXEA_LOCUS18154</name>
</gene>
<reference evidence="1" key="1">
    <citation type="submission" date="2018-11" db="EMBL/GenBank/DDBJ databases">
        <authorList>
            <consortium name="Pathogen Informatics"/>
        </authorList>
    </citation>
    <scope>NUCLEOTIDE SEQUENCE</scope>
</reference>
<dbReference type="EMBL" id="CAAALY010069219">
    <property type="protein sequence ID" value="VEL24714.1"/>
    <property type="molecule type" value="Genomic_DNA"/>
</dbReference>
<evidence type="ECO:0000313" key="2">
    <source>
        <dbReference type="Proteomes" id="UP000784294"/>
    </source>
</evidence>
<dbReference type="Proteomes" id="UP000784294">
    <property type="component" value="Unassembled WGS sequence"/>
</dbReference>
<dbReference type="AlphaFoldDB" id="A0A3S5CP21"/>
<evidence type="ECO:0000313" key="1">
    <source>
        <dbReference type="EMBL" id="VEL24714.1"/>
    </source>
</evidence>
<sequence>MQNAGLHNNGVHTSLPTERISQLGWTDYQQLDLRVSKLGREYLGDTPSLRKTFGHGSKVSARVGVVVERRGEVKTAIQPR</sequence>
<comment type="caution">
    <text evidence="1">The sequence shown here is derived from an EMBL/GenBank/DDBJ whole genome shotgun (WGS) entry which is preliminary data.</text>
</comment>
<keyword evidence="2" id="KW-1185">Reference proteome</keyword>
<name>A0A3S5CP21_9PLAT</name>
<proteinExistence type="predicted"/>
<accession>A0A3S5CP21</accession>
<protein>
    <submittedName>
        <fullName evidence="1">Uncharacterized protein</fullName>
    </submittedName>
</protein>
<organism evidence="1 2">
    <name type="scientific">Protopolystoma xenopodis</name>
    <dbReference type="NCBI Taxonomy" id="117903"/>
    <lineage>
        <taxon>Eukaryota</taxon>
        <taxon>Metazoa</taxon>
        <taxon>Spiralia</taxon>
        <taxon>Lophotrochozoa</taxon>
        <taxon>Platyhelminthes</taxon>
        <taxon>Monogenea</taxon>
        <taxon>Polyopisthocotylea</taxon>
        <taxon>Polystomatidea</taxon>
        <taxon>Polystomatidae</taxon>
        <taxon>Protopolystoma</taxon>
    </lineage>
</organism>